<sequence>MFYTSTKISTCDKSLIGIIVVITSFDNHYYQEDNIEVGSPLKCNVVVNHHVELSEEEKKAAREAAIKKLQEEELAKLKKRQQAKRENNTEVQTQLTLF</sequence>
<evidence type="ECO:0008006" key="4">
    <source>
        <dbReference type="Google" id="ProtNLM"/>
    </source>
</evidence>
<proteinExistence type="predicted"/>
<evidence type="ECO:0000313" key="2">
    <source>
        <dbReference type="EMBL" id="MTU70060.1"/>
    </source>
</evidence>
<comment type="caution">
    <text evidence="2">The sequence shown here is derived from an EMBL/GenBank/DDBJ whole genome shotgun (WGS) entry which is preliminary data.</text>
</comment>
<organism evidence="2 3">
    <name type="scientific">Parabacteroides merdae</name>
    <dbReference type="NCBI Taxonomy" id="46503"/>
    <lineage>
        <taxon>Bacteria</taxon>
        <taxon>Pseudomonadati</taxon>
        <taxon>Bacteroidota</taxon>
        <taxon>Bacteroidia</taxon>
        <taxon>Bacteroidales</taxon>
        <taxon>Tannerellaceae</taxon>
        <taxon>Parabacteroides</taxon>
    </lineage>
</organism>
<accession>A0AA43W378</accession>
<evidence type="ECO:0000313" key="3">
    <source>
        <dbReference type="Proteomes" id="UP000448908"/>
    </source>
</evidence>
<dbReference type="InterPro" id="IPR025624">
    <property type="entry name" value="PcfK"/>
</dbReference>
<protein>
    <recommendedName>
        <fullName evidence="4">PcfK-like protein</fullName>
    </recommendedName>
</protein>
<dbReference type="AlphaFoldDB" id="A0AA43W378"/>
<gene>
    <name evidence="2" type="ORF">GMD92_13500</name>
</gene>
<evidence type="ECO:0000256" key="1">
    <source>
        <dbReference type="SAM" id="MobiDB-lite"/>
    </source>
</evidence>
<feature type="compositionally biased region" description="Polar residues" evidence="1">
    <location>
        <begin position="89"/>
        <end position="98"/>
    </location>
</feature>
<dbReference type="Pfam" id="PF14058">
    <property type="entry name" value="PcfK"/>
    <property type="match status" value="1"/>
</dbReference>
<dbReference type="EMBL" id="WNDA01000021">
    <property type="protein sequence ID" value="MTU70060.1"/>
    <property type="molecule type" value="Genomic_DNA"/>
</dbReference>
<name>A0AA43W378_9BACT</name>
<dbReference type="Proteomes" id="UP000448908">
    <property type="component" value="Unassembled WGS sequence"/>
</dbReference>
<reference evidence="2 3" key="1">
    <citation type="journal article" date="2019" name="Nat. Med.">
        <title>A library of human gut bacterial isolates paired with longitudinal multiomics data enables mechanistic microbiome research.</title>
        <authorList>
            <person name="Poyet M."/>
            <person name="Groussin M."/>
            <person name="Gibbons S.M."/>
            <person name="Avila-Pacheco J."/>
            <person name="Jiang X."/>
            <person name="Kearney S.M."/>
            <person name="Perrotta A.R."/>
            <person name="Berdy B."/>
            <person name="Zhao S."/>
            <person name="Lieberman T.D."/>
            <person name="Swanson P.K."/>
            <person name="Smith M."/>
            <person name="Roesemann S."/>
            <person name="Alexander J.E."/>
            <person name="Rich S.A."/>
            <person name="Livny J."/>
            <person name="Vlamakis H."/>
            <person name="Clish C."/>
            <person name="Bullock K."/>
            <person name="Deik A."/>
            <person name="Scott J."/>
            <person name="Pierce K.A."/>
            <person name="Xavier R.J."/>
            <person name="Alm E.J."/>
        </authorList>
    </citation>
    <scope>NUCLEOTIDE SEQUENCE [LARGE SCALE GENOMIC DNA]</scope>
    <source>
        <strain evidence="2 3">BIOML-A16</strain>
    </source>
</reference>
<feature type="region of interest" description="Disordered" evidence="1">
    <location>
        <begin position="78"/>
        <end position="98"/>
    </location>
</feature>